<evidence type="ECO:0000313" key="4">
    <source>
        <dbReference type="Proteomes" id="UP000010074"/>
    </source>
</evidence>
<dbReference type="HOGENOM" id="CLU_851698_0_0_7"/>
<dbReference type="InterPro" id="IPR029058">
    <property type="entry name" value="AB_hydrolase_fold"/>
</dbReference>
<reference evidence="3 4" key="1">
    <citation type="journal article" date="2012" name="BMC Genomics">
        <title>Genome analysis of a simultaneously predatory and prey-independent, novel Bdellovibrio bacteriovorus from the River Tiber, supports in silico predictions of both ancient and recent lateral gene transfer from diverse bacteria.</title>
        <authorList>
            <person name="Hobley L."/>
            <person name="Lerner T.R."/>
            <person name="Williams L.E."/>
            <person name="Lambert C."/>
            <person name="Till R."/>
            <person name="Milner D.S."/>
            <person name="Basford S.M."/>
            <person name="Capeness M.J."/>
            <person name="Fenton A.K."/>
            <person name="Atterbury R.J."/>
            <person name="Harris M.A."/>
            <person name="Sockett R.E."/>
        </authorList>
    </citation>
    <scope>NUCLEOTIDE SEQUENCE [LARGE SCALE GENOMIC DNA]</scope>
    <source>
        <strain evidence="3 4">Tiberius</strain>
    </source>
</reference>
<dbReference type="Proteomes" id="UP000010074">
    <property type="component" value="Chromosome"/>
</dbReference>
<feature type="signal peptide" evidence="1">
    <location>
        <begin position="1"/>
        <end position="29"/>
    </location>
</feature>
<name>K7YVV0_BDEBC</name>
<keyword evidence="3" id="KW-0378">Hydrolase</keyword>
<dbReference type="AlphaFoldDB" id="K7YVV0"/>
<accession>K7YVV0</accession>
<feature type="chain" id="PRO_5003915400" evidence="1">
    <location>
        <begin position="30"/>
        <end position="326"/>
    </location>
</feature>
<dbReference type="PANTHER" id="PTHR43194:SF2">
    <property type="entry name" value="PEROXISOMAL MEMBRANE PROTEIN LPX1"/>
    <property type="match status" value="1"/>
</dbReference>
<dbReference type="InterPro" id="IPR000073">
    <property type="entry name" value="AB_hydrolase_1"/>
</dbReference>
<evidence type="ECO:0000313" key="3">
    <source>
        <dbReference type="EMBL" id="AFY00820.1"/>
    </source>
</evidence>
<dbReference type="STRING" id="1069642.Bdt_1120"/>
<organism evidence="3 4">
    <name type="scientific">Bdellovibrio bacteriovorus str. Tiberius</name>
    <dbReference type="NCBI Taxonomy" id="1069642"/>
    <lineage>
        <taxon>Bacteria</taxon>
        <taxon>Pseudomonadati</taxon>
        <taxon>Bdellovibrionota</taxon>
        <taxon>Bdellovibrionia</taxon>
        <taxon>Bdellovibrionales</taxon>
        <taxon>Pseudobdellovibrionaceae</taxon>
        <taxon>Bdellovibrio</taxon>
    </lineage>
</organism>
<sequence>MPPWSREVAMLSRITGFLCLMCLVSQAQAKANLCEVWQPAYSQNAELPAHHFGVLNTGGGEVYYRYFDDGSTGPLVVLFSGLPGANYLSDFAARLYSKGKSVLILDYPGKMNTSLAGKASIQFLMDQFYHVFHALGISRHESWYFVGVSMGGPIAAGMATNADGRVKGVIFMNPVGLDVKYSPTQKIAQVPGLNLIVAPWVMKSEVRKNIEQGLGCSGRYLNLLREQNLYLRSYQDRVNYLNLISNYAMKNSTGVYRSFAKAHVASLIIGGDDMQDSRANREQINQLRVILPKARFVAVRNTSHFPFIENPADTLDEVVRFVDSLN</sequence>
<gene>
    <name evidence="3" type="ORF">Bdt_1120</name>
</gene>
<evidence type="ECO:0000259" key="2">
    <source>
        <dbReference type="Pfam" id="PF00561"/>
    </source>
</evidence>
<keyword evidence="1" id="KW-0732">Signal</keyword>
<feature type="domain" description="AB hydrolase-1" evidence="2">
    <location>
        <begin position="74"/>
        <end position="311"/>
    </location>
</feature>
<dbReference type="PANTHER" id="PTHR43194">
    <property type="entry name" value="HYDROLASE ALPHA/BETA FOLD FAMILY"/>
    <property type="match status" value="1"/>
</dbReference>
<dbReference type="Pfam" id="PF00561">
    <property type="entry name" value="Abhydrolase_1"/>
    <property type="match status" value="1"/>
</dbReference>
<proteinExistence type="predicted"/>
<dbReference type="KEGG" id="bbat:Bdt_1120"/>
<dbReference type="InterPro" id="IPR050228">
    <property type="entry name" value="Carboxylesterase_BioH"/>
</dbReference>
<dbReference type="SUPFAM" id="SSF53474">
    <property type="entry name" value="alpha/beta-Hydrolases"/>
    <property type="match status" value="1"/>
</dbReference>
<dbReference type="EMBL" id="CP002930">
    <property type="protein sequence ID" value="AFY00820.1"/>
    <property type="molecule type" value="Genomic_DNA"/>
</dbReference>
<dbReference type="PATRIC" id="fig|1069642.3.peg.1106"/>
<dbReference type="Gene3D" id="3.40.50.1820">
    <property type="entry name" value="alpha/beta hydrolase"/>
    <property type="match status" value="1"/>
</dbReference>
<dbReference type="GO" id="GO:0016787">
    <property type="term" value="F:hydrolase activity"/>
    <property type="evidence" value="ECO:0007669"/>
    <property type="project" value="UniProtKB-KW"/>
</dbReference>
<evidence type="ECO:0000256" key="1">
    <source>
        <dbReference type="SAM" id="SignalP"/>
    </source>
</evidence>
<protein>
    <submittedName>
        <fullName evidence="3">Alpha/beta hydrolase fold protein</fullName>
    </submittedName>
</protein>